<keyword evidence="1" id="KW-0472">Membrane</keyword>
<protein>
    <submittedName>
        <fullName evidence="3">Alpha-1,3-mannosyl-glycoprotein 4-beta-N-acetylglucosaminyltransferase A</fullName>
    </submittedName>
</protein>
<dbReference type="InterPro" id="IPR057279">
    <property type="entry name" value="MGAT4"/>
</dbReference>
<dbReference type="PANTHER" id="PTHR12062:SF9">
    <property type="entry name" value="ALPHA-1,3-MANNOSYL-GLYCOPROTEIN 4-BETA-N-ACETYLGLUCOSAMINYLTRANSFERASE A, ISOFORM A"/>
    <property type="match status" value="1"/>
</dbReference>
<feature type="domain" description="MGAT4 conserved region" evidence="2">
    <location>
        <begin position="153"/>
        <end position="416"/>
    </location>
</feature>
<dbReference type="GO" id="GO:0008375">
    <property type="term" value="F:acetylglucosaminyltransferase activity"/>
    <property type="evidence" value="ECO:0007669"/>
    <property type="project" value="TreeGrafter"/>
</dbReference>
<dbReference type="Proteomes" id="UP000762676">
    <property type="component" value="Unassembled WGS sequence"/>
</dbReference>
<evidence type="ECO:0000259" key="2">
    <source>
        <dbReference type="Pfam" id="PF04666"/>
    </source>
</evidence>
<evidence type="ECO:0000313" key="3">
    <source>
        <dbReference type="EMBL" id="GFR64114.1"/>
    </source>
</evidence>
<dbReference type="GO" id="GO:0006487">
    <property type="term" value="P:protein N-linked glycosylation"/>
    <property type="evidence" value="ECO:0007669"/>
    <property type="project" value="TreeGrafter"/>
</dbReference>
<proteinExistence type="predicted"/>
<dbReference type="GO" id="GO:0005795">
    <property type="term" value="C:Golgi stack"/>
    <property type="evidence" value="ECO:0007669"/>
    <property type="project" value="TreeGrafter"/>
</dbReference>
<keyword evidence="1" id="KW-1133">Transmembrane helix</keyword>
<accession>A0AAV4ETL9</accession>
<dbReference type="EMBL" id="BMAT01000330">
    <property type="protein sequence ID" value="GFR64114.1"/>
    <property type="molecule type" value="Genomic_DNA"/>
</dbReference>
<reference evidence="3 4" key="1">
    <citation type="journal article" date="2021" name="Elife">
        <title>Chloroplast acquisition without the gene transfer in kleptoplastic sea slugs, Plakobranchus ocellatus.</title>
        <authorList>
            <person name="Maeda T."/>
            <person name="Takahashi S."/>
            <person name="Yoshida T."/>
            <person name="Shimamura S."/>
            <person name="Takaki Y."/>
            <person name="Nagai Y."/>
            <person name="Toyoda A."/>
            <person name="Suzuki Y."/>
            <person name="Arimoto A."/>
            <person name="Ishii H."/>
            <person name="Satoh N."/>
            <person name="Nishiyama T."/>
            <person name="Hasebe M."/>
            <person name="Maruyama T."/>
            <person name="Minagawa J."/>
            <person name="Obokata J."/>
            <person name="Shigenobu S."/>
        </authorList>
    </citation>
    <scope>NUCLEOTIDE SEQUENCE [LARGE SCALE GENOMIC DNA]</scope>
</reference>
<name>A0AAV4ETL9_9GAST</name>
<dbReference type="GO" id="GO:0005783">
    <property type="term" value="C:endoplasmic reticulum"/>
    <property type="evidence" value="ECO:0007669"/>
    <property type="project" value="TreeGrafter"/>
</dbReference>
<dbReference type="AlphaFoldDB" id="A0AAV4ETL9"/>
<dbReference type="InterPro" id="IPR006759">
    <property type="entry name" value="Glyco_transf_54"/>
</dbReference>
<keyword evidence="4" id="KW-1185">Reference proteome</keyword>
<evidence type="ECO:0000313" key="4">
    <source>
        <dbReference type="Proteomes" id="UP000762676"/>
    </source>
</evidence>
<dbReference type="GO" id="GO:0005793">
    <property type="term" value="C:endoplasmic reticulum-Golgi intermediate compartment"/>
    <property type="evidence" value="ECO:0007669"/>
    <property type="project" value="TreeGrafter"/>
</dbReference>
<evidence type="ECO:0000256" key="1">
    <source>
        <dbReference type="SAM" id="Phobius"/>
    </source>
</evidence>
<feature type="transmembrane region" description="Helical" evidence="1">
    <location>
        <begin position="12"/>
        <end position="33"/>
    </location>
</feature>
<keyword evidence="1" id="KW-0812">Transmembrane</keyword>
<gene>
    <name evidence="3" type="ORF">ElyMa_000171800</name>
</gene>
<comment type="caution">
    <text evidence="3">The sequence shown here is derived from an EMBL/GenBank/DDBJ whole genome shotgun (WGS) entry which is preliminary data.</text>
</comment>
<dbReference type="Pfam" id="PF04666">
    <property type="entry name" value="MGAT4_cons"/>
    <property type="match status" value="1"/>
</dbReference>
<organism evidence="3 4">
    <name type="scientific">Elysia marginata</name>
    <dbReference type="NCBI Taxonomy" id="1093978"/>
    <lineage>
        <taxon>Eukaryota</taxon>
        <taxon>Metazoa</taxon>
        <taxon>Spiralia</taxon>
        <taxon>Lophotrochozoa</taxon>
        <taxon>Mollusca</taxon>
        <taxon>Gastropoda</taxon>
        <taxon>Heterobranchia</taxon>
        <taxon>Euthyneura</taxon>
        <taxon>Panpulmonata</taxon>
        <taxon>Sacoglossa</taxon>
        <taxon>Placobranchoidea</taxon>
        <taxon>Plakobranchidae</taxon>
        <taxon>Elysia</taxon>
    </lineage>
</organism>
<sequence length="562" mass="64260">MASSNTGKYIDIALLTAIGVLTSIIMQMSMYLIGAMTCEYFGLQAENTFCQIYFSVEFEESMKMNNISRAKRWCLIWKNGLDGERGMRCMRSDSLLALYKGREKPTPDAKNKEVKGTTAVYTNAAKTPLKPKPTMPALNLLEVRMYLPLIELKVKSLTPKIWITRNRQSVDVVMALSIYKLLDKDGKELFTTLDALFFNIPSPGQHKYLVMVFITEILDDTYVENLVSDMMIRYNVQIETGLMEIIVPRDNFYISMFKPKYGFSQTNNLSEDKKKKRRNRRKQCMDHIYMMLLSHQRGKYYLQLGHNVVTRQGFLTILNRAMAKHESENWSVMYFSPVGIIGKLMHSSDLIDVTKYLSRIDMNKPADFHVESFVKDKTCQDTQTDCGESNPRPFVQSKEILFQYVKSNSSIHARSKDGDEQKDAIKTLNSMWISPPLKSKNIGGYIPCTTIRLTSDILPLLAPGAPFLSMFSHIGNFNAQGDFDVTFERDSRQVQVVEITLGSGSENHDIFLREIQLAMNCKQSTRLYISSTAEIEPSNAPSWFVSPSKHLPRKEEEVLVSY</sequence>
<dbReference type="PANTHER" id="PTHR12062">
    <property type="entry name" value="N-ACETYLGLUCOSAMINYLTRANSFERASE VI"/>
    <property type="match status" value="1"/>
</dbReference>